<accession>A0A4S4FRE7</accession>
<feature type="transmembrane region" description="Helical" evidence="6">
    <location>
        <begin position="197"/>
        <end position="218"/>
    </location>
</feature>
<dbReference type="PANTHER" id="PTHR43370:SF1">
    <property type="entry name" value="GUANOSINE ABC TRANSPORTER PERMEASE PROTEIN NUPQ"/>
    <property type="match status" value="1"/>
</dbReference>
<dbReference type="GO" id="GO:0005886">
    <property type="term" value="C:plasma membrane"/>
    <property type="evidence" value="ECO:0007669"/>
    <property type="project" value="UniProtKB-SubCell"/>
</dbReference>
<dbReference type="Proteomes" id="UP000309133">
    <property type="component" value="Unassembled WGS sequence"/>
</dbReference>
<proteinExistence type="predicted"/>
<feature type="transmembrane region" description="Helical" evidence="6">
    <location>
        <begin position="146"/>
        <end position="162"/>
    </location>
</feature>
<evidence type="ECO:0000256" key="3">
    <source>
        <dbReference type="ARBA" id="ARBA00022692"/>
    </source>
</evidence>
<evidence type="ECO:0000256" key="5">
    <source>
        <dbReference type="ARBA" id="ARBA00023136"/>
    </source>
</evidence>
<protein>
    <submittedName>
        <fullName evidence="7">ABC transporter permease</fullName>
    </submittedName>
</protein>
<dbReference type="OrthoDB" id="9792579at2"/>
<organism evidence="7 8">
    <name type="scientific">Naasia lichenicola</name>
    <dbReference type="NCBI Taxonomy" id="2565933"/>
    <lineage>
        <taxon>Bacteria</taxon>
        <taxon>Bacillati</taxon>
        <taxon>Actinomycetota</taxon>
        <taxon>Actinomycetes</taxon>
        <taxon>Micrococcales</taxon>
        <taxon>Microbacteriaceae</taxon>
        <taxon>Naasia</taxon>
    </lineage>
</organism>
<dbReference type="InterPro" id="IPR001851">
    <property type="entry name" value="ABC_transp_permease"/>
</dbReference>
<evidence type="ECO:0000313" key="7">
    <source>
        <dbReference type="EMBL" id="THG33213.1"/>
    </source>
</evidence>
<dbReference type="GO" id="GO:0022857">
    <property type="term" value="F:transmembrane transporter activity"/>
    <property type="evidence" value="ECO:0007669"/>
    <property type="project" value="InterPro"/>
</dbReference>
<evidence type="ECO:0000256" key="2">
    <source>
        <dbReference type="ARBA" id="ARBA00022475"/>
    </source>
</evidence>
<dbReference type="EMBL" id="SSSM01000001">
    <property type="protein sequence ID" value="THG33213.1"/>
    <property type="molecule type" value="Genomic_DNA"/>
</dbReference>
<reference evidence="7 8" key="1">
    <citation type="submission" date="2019-04" db="EMBL/GenBank/DDBJ databases">
        <authorList>
            <person name="Jiang L."/>
        </authorList>
    </citation>
    <scope>NUCLEOTIDE SEQUENCE [LARGE SCALE GENOMIC DNA]</scope>
    <source>
        <strain evidence="7 8">YIM 131853</strain>
    </source>
</reference>
<gene>
    <name evidence="7" type="ORF">E6C64_02340</name>
</gene>
<evidence type="ECO:0000313" key="8">
    <source>
        <dbReference type="Proteomes" id="UP000309133"/>
    </source>
</evidence>
<feature type="transmembrane region" description="Helical" evidence="6">
    <location>
        <begin position="271"/>
        <end position="289"/>
    </location>
</feature>
<comment type="caution">
    <text evidence="7">The sequence shown here is derived from an EMBL/GenBank/DDBJ whole genome shotgun (WGS) entry which is preliminary data.</text>
</comment>
<comment type="subcellular location">
    <subcellularLocation>
        <location evidence="1">Cell membrane</location>
        <topology evidence="1">Multi-pass membrane protein</topology>
    </subcellularLocation>
</comment>
<dbReference type="AlphaFoldDB" id="A0A4S4FRE7"/>
<sequence>MIDLLLASAITLSVPLVLAALGGAIHRRSGTVNIGLEAHMILGALIGAVVSGATGNWAAGALAGLVAGALSGLLMNLVITRLKGNEIIVGLGYNIVMFGVIGYVLRAVFGVSGTLQVDGLQRMPKLVIPGVADVPILGALISGKDPLFWLCVVLVPVLAWLLRSTTWGVRLRATGASEPASASLGLRTLAIRDGAGIVAGALAALGGVALSLGTVGLFNENMTAGRGYVALAAFYFGRSKPLPTALACLLFGFFDALQIRLQTVGGFNADIISTLPYIAVVVVLAFTGIRQHYRGARALS</sequence>
<feature type="transmembrane region" description="Helical" evidence="6">
    <location>
        <begin position="57"/>
        <end position="79"/>
    </location>
</feature>
<keyword evidence="8" id="KW-1185">Reference proteome</keyword>
<keyword evidence="5 6" id="KW-0472">Membrane</keyword>
<evidence type="ECO:0000256" key="1">
    <source>
        <dbReference type="ARBA" id="ARBA00004651"/>
    </source>
</evidence>
<dbReference type="Pfam" id="PF02653">
    <property type="entry name" value="BPD_transp_2"/>
    <property type="match status" value="1"/>
</dbReference>
<keyword evidence="3 6" id="KW-0812">Transmembrane</keyword>
<evidence type="ECO:0000256" key="6">
    <source>
        <dbReference type="SAM" id="Phobius"/>
    </source>
</evidence>
<dbReference type="CDD" id="cd06580">
    <property type="entry name" value="TM_PBP1_transp_TpRbsC_like"/>
    <property type="match status" value="1"/>
</dbReference>
<keyword evidence="2" id="KW-1003">Cell membrane</keyword>
<feature type="transmembrane region" description="Helical" evidence="6">
    <location>
        <begin position="91"/>
        <end position="109"/>
    </location>
</feature>
<name>A0A4S4FRE7_9MICO</name>
<dbReference type="PANTHER" id="PTHR43370">
    <property type="entry name" value="SUGAR ABC TRANSPORTER INTEGRAL MEMBRANE PROTEIN-RELATED"/>
    <property type="match status" value="1"/>
</dbReference>
<evidence type="ECO:0000256" key="4">
    <source>
        <dbReference type="ARBA" id="ARBA00022989"/>
    </source>
</evidence>
<keyword evidence="4 6" id="KW-1133">Transmembrane helix</keyword>
<dbReference type="RefSeq" id="WP_136425994.1">
    <property type="nucleotide sequence ID" value="NZ_SSSM01000001.1"/>
</dbReference>